<dbReference type="RefSeq" id="WP_133473400.1">
    <property type="nucleotide sequence ID" value="NZ_SNWP01000010.1"/>
</dbReference>
<protein>
    <submittedName>
        <fullName evidence="1">Uncharacterized protein</fullName>
    </submittedName>
</protein>
<gene>
    <name evidence="1" type="ORF">BC659_0857</name>
</gene>
<name>A0A4R6J1P9_9BACT</name>
<organism evidence="1 2">
    <name type="scientific">Sediminibacterium goheungense</name>
    <dbReference type="NCBI Taxonomy" id="1086393"/>
    <lineage>
        <taxon>Bacteria</taxon>
        <taxon>Pseudomonadati</taxon>
        <taxon>Bacteroidota</taxon>
        <taxon>Chitinophagia</taxon>
        <taxon>Chitinophagales</taxon>
        <taxon>Chitinophagaceae</taxon>
        <taxon>Sediminibacterium</taxon>
    </lineage>
</organism>
<dbReference type="OrthoDB" id="766527at2"/>
<reference evidence="1 2" key="1">
    <citation type="submission" date="2019-03" db="EMBL/GenBank/DDBJ databases">
        <title>Genomic Encyclopedia of Archaeal and Bacterial Type Strains, Phase II (KMG-II): from individual species to whole genera.</title>
        <authorList>
            <person name="Goeker M."/>
        </authorList>
    </citation>
    <scope>NUCLEOTIDE SEQUENCE [LARGE SCALE GENOMIC DNA]</scope>
    <source>
        <strain evidence="1 2">DSM 28323</strain>
    </source>
</reference>
<proteinExistence type="predicted"/>
<sequence length="289" mass="33963">MTSEERKTALEKEYNIVQATLTYLIGLHGRTIVYDGDDMIGHYYRQEKQKAEKYYQERKRSRLQVQLKKLTKSLESSMDFNYAIFIKEQTGYAIDIFEELTKDIQQLISQDEILSREQWRKAGSMLEFCKRTHADNTTIEKISQLLQAYTQKHLEELTSKTKNQRTEVINRSSLSENIELFEVRISTGPKPKHDKEWVIPSPDQTLKIHINQLAYGKSANTYVNIRFPKADGTLYATRGIHEIEAYWKDNTTVVIRTTSNHETLYAYKKVESFDNIIHIEYHPLNPIHH</sequence>
<comment type="caution">
    <text evidence="1">The sequence shown here is derived from an EMBL/GenBank/DDBJ whole genome shotgun (WGS) entry which is preliminary data.</text>
</comment>
<keyword evidence="2" id="KW-1185">Reference proteome</keyword>
<dbReference type="Proteomes" id="UP000295741">
    <property type="component" value="Unassembled WGS sequence"/>
</dbReference>
<evidence type="ECO:0000313" key="2">
    <source>
        <dbReference type="Proteomes" id="UP000295741"/>
    </source>
</evidence>
<evidence type="ECO:0000313" key="1">
    <source>
        <dbReference type="EMBL" id="TDO28777.1"/>
    </source>
</evidence>
<dbReference type="EMBL" id="SNWP01000010">
    <property type="protein sequence ID" value="TDO28777.1"/>
    <property type="molecule type" value="Genomic_DNA"/>
</dbReference>
<dbReference type="AlphaFoldDB" id="A0A4R6J1P9"/>
<accession>A0A4R6J1P9</accession>